<name>A0A538SYA6_UNCEI</name>
<gene>
    <name evidence="7 9" type="primary">recO</name>
    <name evidence="9" type="ORF">E6K74_00085</name>
</gene>
<dbReference type="HAMAP" id="MF_00201">
    <property type="entry name" value="RecO"/>
    <property type="match status" value="1"/>
</dbReference>
<evidence type="ECO:0000256" key="6">
    <source>
        <dbReference type="ARBA" id="ARBA00033409"/>
    </source>
</evidence>
<dbReference type="GO" id="GO:0006310">
    <property type="term" value="P:DNA recombination"/>
    <property type="evidence" value="ECO:0007669"/>
    <property type="project" value="UniProtKB-UniRule"/>
</dbReference>
<dbReference type="InterPro" id="IPR037278">
    <property type="entry name" value="ARFGAP/RecO"/>
</dbReference>
<dbReference type="InterPro" id="IPR012340">
    <property type="entry name" value="NA-bd_OB-fold"/>
</dbReference>
<evidence type="ECO:0000256" key="2">
    <source>
        <dbReference type="ARBA" id="ARBA00021310"/>
    </source>
</evidence>
<protein>
    <recommendedName>
        <fullName evidence="2 7">DNA repair protein RecO</fullName>
    </recommendedName>
    <alternativeName>
        <fullName evidence="6 7">Recombination protein O</fullName>
    </alternativeName>
</protein>
<keyword evidence="4 7" id="KW-0233">DNA recombination</keyword>
<keyword evidence="5 7" id="KW-0234">DNA repair</keyword>
<dbReference type="GO" id="GO:0043590">
    <property type="term" value="C:bacterial nucleoid"/>
    <property type="evidence" value="ECO:0007669"/>
    <property type="project" value="TreeGrafter"/>
</dbReference>
<evidence type="ECO:0000256" key="5">
    <source>
        <dbReference type="ARBA" id="ARBA00023204"/>
    </source>
</evidence>
<comment type="function">
    <text evidence="7">Involved in DNA repair and RecF pathway recombination.</text>
</comment>
<dbReference type="Pfam" id="PF02565">
    <property type="entry name" value="RecO_C"/>
    <property type="match status" value="1"/>
</dbReference>
<evidence type="ECO:0000313" key="10">
    <source>
        <dbReference type="Proteomes" id="UP000319829"/>
    </source>
</evidence>
<dbReference type="PANTHER" id="PTHR33991:SF1">
    <property type="entry name" value="DNA REPAIR PROTEIN RECO"/>
    <property type="match status" value="1"/>
</dbReference>
<comment type="caution">
    <text evidence="9">The sequence shown here is derived from an EMBL/GenBank/DDBJ whole genome shotgun (WGS) entry which is preliminary data.</text>
</comment>
<dbReference type="Pfam" id="PF11967">
    <property type="entry name" value="RecO_N"/>
    <property type="match status" value="1"/>
</dbReference>
<organism evidence="9 10">
    <name type="scientific">Eiseniibacteriota bacterium</name>
    <dbReference type="NCBI Taxonomy" id="2212470"/>
    <lineage>
        <taxon>Bacteria</taxon>
        <taxon>Candidatus Eiseniibacteriota</taxon>
    </lineage>
</organism>
<dbReference type="InterPro" id="IPR003717">
    <property type="entry name" value="RecO"/>
</dbReference>
<evidence type="ECO:0000313" key="9">
    <source>
        <dbReference type="EMBL" id="TMQ56373.1"/>
    </source>
</evidence>
<dbReference type="InterPro" id="IPR022572">
    <property type="entry name" value="DNA_rep/recomb_RecO_N"/>
</dbReference>
<evidence type="ECO:0000259" key="8">
    <source>
        <dbReference type="Pfam" id="PF11967"/>
    </source>
</evidence>
<comment type="similarity">
    <text evidence="1 7">Belongs to the RecO family.</text>
</comment>
<dbReference type="SUPFAM" id="SSF50249">
    <property type="entry name" value="Nucleic acid-binding proteins"/>
    <property type="match status" value="1"/>
</dbReference>
<sequence>MAIVQSEALVLRSFRLGETSLIVSLFTREFGLLRCVAKGARGSKSRFGASLEPGVRVNAVVYRKLSRDLQLLSKTDIVEVLPALWEDPYRFAVATQVLEFLERAAYGESGDPELLDLACETLRTMSRAPIACLELIVRGFEIQACERLGYAPELTVCLECRSPLHQGGLFHPIRGGLLCGTCGGGEGSFRLSERARRVMVGLSEEPIPTLAGWAAERYPGIEVAKAVERFLAAHLERFDGLRASRVAESLGQYKG</sequence>
<accession>A0A538SYA6</accession>
<dbReference type="GO" id="GO:0006302">
    <property type="term" value="P:double-strand break repair"/>
    <property type="evidence" value="ECO:0007669"/>
    <property type="project" value="TreeGrafter"/>
</dbReference>
<dbReference type="EMBL" id="VBOU01000001">
    <property type="protein sequence ID" value="TMQ56373.1"/>
    <property type="molecule type" value="Genomic_DNA"/>
</dbReference>
<proteinExistence type="inferred from homology"/>
<dbReference type="AlphaFoldDB" id="A0A538SYA6"/>
<reference evidence="9 10" key="1">
    <citation type="journal article" date="2019" name="Nat. Microbiol.">
        <title>Mediterranean grassland soil C-N compound turnover is dependent on rainfall and depth, and is mediated by genomically divergent microorganisms.</title>
        <authorList>
            <person name="Diamond S."/>
            <person name="Andeer P.F."/>
            <person name="Li Z."/>
            <person name="Crits-Christoph A."/>
            <person name="Burstein D."/>
            <person name="Anantharaman K."/>
            <person name="Lane K.R."/>
            <person name="Thomas B.C."/>
            <person name="Pan C."/>
            <person name="Northen T.R."/>
            <person name="Banfield J.F."/>
        </authorList>
    </citation>
    <scope>NUCLEOTIDE SEQUENCE [LARGE SCALE GENOMIC DNA]</scope>
    <source>
        <strain evidence="9">WS_4</strain>
    </source>
</reference>
<evidence type="ECO:0000256" key="3">
    <source>
        <dbReference type="ARBA" id="ARBA00022763"/>
    </source>
</evidence>
<feature type="domain" description="DNA replication/recombination mediator RecO N-terminal" evidence="8">
    <location>
        <begin position="1"/>
        <end position="79"/>
    </location>
</feature>
<dbReference type="PANTHER" id="PTHR33991">
    <property type="entry name" value="DNA REPAIR PROTEIN RECO"/>
    <property type="match status" value="1"/>
</dbReference>
<dbReference type="Proteomes" id="UP000319829">
    <property type="component" value="Unassembled WGS sequence"/>
</dbReference>
<dbReference type="Gene3D" id="2.40.50.140">
    <property type="entry name" value="Nucleic acid-binding proteins"/>
    <property type="match status" value="1"/>
</dbReference>
<evidence type="ECO:0000256" key="7">
    <source>
        <dbReference type="HAMAP-Rule" id="MF_00201"/>
    </source>
</evidence>
<dbReference type="SUPFAM" id="SSF57863">
    <property type="entry name" value="ArfGap/RecO-like zinc finger"/>
    <property type="match status" value="1"/>
</dbReference>
<dbReference type="InterPro" id="IPR042242">
    <property type="entry name" value="RecO_C"/>
</dbReference>
<dbReference type="Gene3D" id="1.20.1440.120">
    <property type="entry name" value="Recombination protein O, C-terminal domain"/>
    <property type="match status" value="1"/>
</dbReference>
<evidence type="ECO:0000256" key="1">
    <source>
        <dbReference type="ARBA" id="ARBA00007452"/>
    </source>
</evidence>
<evidence type="ECO:0000256" key="4">
    <source>
        <dbReference type="ARBA" id="ARBA00023172"/>
    </source>
</evidence>
<dbReference type="NCBIfam" id="TIGR00613">
    <property type="entry name" value="reco"/>
    <property type="match status" value="1"/>
</dbReference>
<keyword evidence="3 7" id="KW-0227">DNA damage</keyword>